<protein>
    <submittedName>
        <fullName evidence="1">Uncharacterized protein</fullName>
    </submittedName>
</protein>
<organism evidence="1 2">
    <name type="scientific">Anaerosporomusa subterranea</name>
    <dbReference type="NCBI Taxonomy" id="1794912"/>
    <lineage>
        <taxon>Bacteria</taxon>
        <taxon>Bacillati</taxon>
        <taxon>Bacillota</taxon>
        <taxon>Negativicutes</taxon>
        <taxon>Acetonemataceae</taxon>
        <taxon>Anaerosporomusa</taxon>
    </lineage>
</organism>
<accession>A0A154BLP8</accession>
<dbReference type="EMBL" id="LSGP01000026">
    <property type="protein sequence ID" value="KYZ74903.1"/>
    <property type="molecule type" value="Genomic_DNA"/>
</dbReference>
<keyword evidence="2" id="KW-1185">Reference proteome</keyword>
<evidence type="ECO:0000313" key="1">
    <source>
        <dbReference type="EMBL" id="KYZ74903.1"/>
    </source>
</evidence>
<name>A0A154BLP8_ANASB</name>
<dbReference type="AlphaFoldDB" id="A0A154BLP8"/>
<reference evidence="1 2" key="1">
    <citation type="submission" date="2016-02" db="EMBL/GenBank/DDBJ databases">
        <title>Anaerosporomusa subterraneum gen. nov., sp. nov., a spore-forming obligate anaerobe isolated from saprolite.</title>
        <authorList>
            <person name="Choi J.K."/>
            <person name="Shah M."/>
            <person name="Yee N."/>
        </authorList>
    </citation>
    <scope>NUCLEOTIDE SEQUENCE [LARGE SCALE GENOMIC DNA]</scope>
    <source>
        <strain evidence="1 2">RU4</strain>
    </source>
</reference>
<sequence length="62" mass="7292">MIGMKKIAKAIFFLRLRKMSQKPHNFFIRYSNAIQYTTNERSDRIVGKRKNRLVSKAVAMMG</sequence>
<gene>
    <name evidence="1" type="ORF">AXX12_15080</name>
</gene>
<dbReference type="Proteomes" id="UP000076268">
    <property type="component" value="Unassembled WGS sequence"/>
</dbReference>
<dbReference type="STRING" id="1794912.AXX12_15080"/>
<proteinExistence type="predicted"/>
<comment type="caution">
    <text evidence="1">The sequence shown here is derived from an EMBL/GenBank/DDBJ whole genome shotgun (WGS) entry which is preliminary data.</text>
</comment>
<evidence type="ECO:0000313" key="2">
    <source>
        <dbReference type="Proteomes" id="UP000076268"/>
    </source>
</evidence>